<dbReference type="PANTHER" id="PTHR30480:SF13">
    <property type="entry name" value="BETA-HEXOSAMINIDASE"/>
    <property type="match status" value="1"/>
</dbReference>
<keyword evidence="5" id="KW-0326">Glycosidase</keyword>
<comment type="caution">
    <text evidence="7">The sequence shown here is derived from an EMBL/GenBank/DDBJ whole genome shotgun (WGS) entry which is preliminary data.</text>
</comment>
<evidence type="ECO:0000259" key="6">
    <source>
        <dbReference type="Pfam" id="PF00933"/>
    </source>
</evidence>
<dbReference type="Proteomes" id="UP001338309">
    <property type="component" value="Unassembled WGS sequence"/>
</dbReference>
<evidence type="ECO:0000313" key="8">
    <source>
        <dbReference type="Proteomes" id="UP001338309"/>
    </source>
</evidence>
<evidence type="ECO:0000256" key="1">
    <source>
        <dbReference type="ARBA" id="ARBA00001231"/>
    </source>
</evidence>
<comment type="similarity">
    <text evidence="2">Belongs to the glycosyl hydrolase 3 family.</text>
</comment>
<evidence type="ECO:0000256" key="2">
    <source>
        <dbReference type="ARBA" id="ARBA00005336"/>
    </source>
</evidence>
<proteinExistence type="inferred from homology"/>
<dbReference type="InterPro" id="IPR050226">
    <property type="entry name" value="NagZ_Beta-hexosaminidase"/>
</dbReference>
<keyword evidence="4" id="KW-0378">Hydrolase</keyword>
<dbReference type="PROSITE" id="PS00775">
    <property type="entry name" value="GLYCOSYL_HYDROL_F3"/>
    <property type="match status" value="1"/>
</dbReference>
<dbReference type="InterPro" id="IPR001764">
    <property type="entry name" value="Glyco_hydro_3_N"/>
</dbReference>
<reference evidence="7 8" key="1">
    <citation type="submission" date="2023-08" db="EMBL/GenBank/DDBJ databases">
        <title>Draft genome sequence of Algoriphagus confluentis.</title>
        <authorList>
            <person name="Takatani N."/>
            <person name="Hosokawa M."/>
            <person name="Sawabe T."/>
        </authorList>
    </citation>
    <scope>NUCLEOTIDE SEQUENCE [LARGE SCALE GENOMIC DNA]</scope>
    <source>
        <strain evidence="7 8">NBRC 111222</strain>
    </source>
</reference>
<protein>
    <recommendedName>
        <fullName evidence="3">beta-N-acetylhexosaminidase</fullName>
        <ecNumber evidence="3">3.2.1.52</ecNumber>
    </recommendedName>
</protein>
<evidence type="ECO:0000256" key="4">
    <source>
        <dbReference type="ARBA" id="ARBA00022801"/>
    </source>
</evidence>
<dbReference type="InterPro" id="IPR036962">
    <property type="entry name" value="Glyco_hydro_3_N_sf"/>
</dbReference>
<organism evidence="7 8">
    <name type="scientific">Algoriphagus confluentis</name>
    <dbReference type="NCBI Taxonomy" id="1697556"/>
    <lineage>
        <taxon>Bacteria</taxon>
        <taxon>Pseudomonadati</taxon>
        <taxon>Bacteroidota</taxon>
        <taxon>Cytophagia</taxon>
        <taxon>Cytophagales</taxon>
        <taxon>Cyclobacteriaceae</taxon>
        <taxon>Algoriphagus</taxon>
    </lineage>
</organism>
<comment type="catalytic activity">
    <reaction evidence="1">
        <text>Hydrolysis of terminal non-reducing N-acetyl-D-hexosamine residues in N-acetyl-beta-D-hexosaminides.</text>
        <dbReference type="EC" id="3.2.1.52"/>
    </reaction>
</comment>
<sequence>MAFYSGKPCNFTTLQPYNLILQSATADKYFQYLNLQMLKTQKIAQCFSPAAFIHDSEENYQAIEKLIQEQEIGGLTFFHSRHSAAANFEKRAETLDVSGTFEKLISLINRYQKLSKIPLLISVDGEYGLAMRIEKTPQYPFAITLGALKKDAEQWVEEVGYRMGMDMKRSGIHLNLAPCADVNTNSNNPVIGYRSFGDDPEKVAKLSFAAYSGMKKAGIGACLKHFPGHGDTAVDSHLGLPILHKSKEELEAEELLPFQYGIDRGVEMIMVGHLAVPALTGGKDIPASISRALITDLLKGEMGFQGLVISDALNMKAVANLYPEPGELEWQAFHAGNDILCFSDHVKEGIQKISQNTSEEEADLVFQKIMDLKKRLGVMESKNIEVPTFDWDQHSRLQKDLAKNYVSVIFGEINPENLQALAKDKKLGYREYFTQNSSVFSQQLDLPVAPIELAEKVILAVFVPSHKSLNQFGMDQVELDEIKALAKSKPCILVHFGNPLALKHLGNLEDFEAVVCAYQGFEEVQEVGSIINFN</sequence>
<evidence type="ECO:0000256" key="5">
    <source>
        <dbReference type="ARBA" id="ARBA00023295"/>
    </source>
</evidence>
<keyword evidence="8" id="KW-1185">Reference proteome</keyword>
<dbReference type="Pfam" id="PF00933">
    <property type="entry name" value="Glyco_hydro_3"/>
    <property type="match status" value="1"/>
</dbReference>
<dbReference type="PANTHER" id="PTHR30480">
    <property type="entry name" value="BETA-HEXOSAMINIDASE-RELATED"/>
    <property type="match status" value="1"/>
</dbReference>
<dbReference type="EMBL" id="BTPD01000005">
    <property type="protein sequence ID" value="GMQ29100.1"/>
    <property type="molecule type" value="Genomic_DNA"/>
</dbReference>
<dbReference type="EC" id="3.2.1.52" evidence="3"/>
<accession>A0ABQ6PPE0</accession>
<dbReference type="SUPFAM" id="SSF51445">
    <property type="entry name" value="(Trans)glycosidases"/>
    <property type="match status" value="1"/>
</dbReference>
<dbReference type="InterPro" id="IPR017853">
    <property type="entry name" value="GH"/>
</dbReference>
<dbReference type="Gene3D" id="3.20.20.300">
    <property type="entry name" value="Glycoside hydrolase, family 3, N-terminal domain"/>
    <property type="match status" value="1"/>
</dbReference>
<evidence type="ECO:0000256" key="3">
    <source>
        <dbReference type="ARBA" id="ARBA00012663"/>
    </source>
</evidence>
<feature type="domain" description="Glycoside hydrolase family 3 N-terminal" evidence="6">
    <location>
        <begin position="42"/>
        <end position="359"/>
    </location>
</feature>
<name>A0ABQ6PPE0_9BACT</name>
<evidence type="ECO:0000313" key="7">
    <source>
        <dbReference type="EMBL" id="GMQ29100.1"/>
    </source>
</evidence>
<dbReference type="InterPro" id="IPR019800">
    <property type="entry name" value="Glyco_hydro_3_AS"/>
</dbReference>
<gene>
    <name evidence="7" type="ORF">Aconfl_17430</name>
</gene>